<feature type="region of interest" description="Disordered" evidence="1">
    <location>
        <begin position="395"/>
        <end position="427"/>
    </location>
</feature>
<dbReference type="InParanoid" id="A0A151GB00"/>
<feature type="compositionally biased region" description="Polar residues" evidence="1">
    <location>
        <begin position="678"/>
        <end position="689"/>
    </location>
</feature>
<protein>
    <submittedName>
        <fullName evidence="2">Uncharacterized protein</fullName>
    </submittedName>
</protein>
<feature type="compositionally biased region" description="Basic and acidic residues" evidence="1">
    <location>
        <begin position="653"/>
        <end position="677"/>
    </location>
</feature>
<feature type="compositionally biased region" description="Low complexity" evidence="1">
    <location>
        <begin position="298"/>
        <end position="315"/>
    </location>
</feature>
<organism evidence="2 3">
    <name type="scientific">Drechmeria coniospora</name>
    <name type="common">Nematophagous fungus</name>
    <name type="synonym">Meria coniospora</name>
    <dbReference type="NCBI Taxonomy" id="98403"/>
    <lineage>
        <taxon>Eukaryota</taxon>
        <taxon>Fungi</taxon>
        <taxon>Dikarya</taxon>
        <taxon>Ascomycota</taxon>
        <taxon>Pezizomycotina</taxon>
        <taxon>Sordariomycetes</taxon>
        <taxon>Hypocreomycetidae</taxon>
        <taxon>Hypocreales</taxon>
        <taxon>Ophiocordycipitaceae</taxon>
        <taxon>Drechmeria</taxon>
    </lineage>
</organism>
<dbReference type="EMBL" id="LAYC01000003">
    <property type="protein sequence ID" value="KYK54282.1"/>
    <property type="molecule type" value="Genomic_DNA"/>
</dbReference>
<evidence type="ECO:0000256" key="1">
    <source>
        <dbReference type="SAM" id="MobiDB-lite"/>
    </source>
</evidence>
<reference evidence="2 3" key="1">
    <citation type="journal article" date="2016" name="Sci. Rep.">
        <title>Insights into Adaptations to a Near-Obligate Nematode Endoparasitic Lifestyle from the Finished Genome of Drechmeria coniospora.</title>
        <authorList>
            <person name="Zhang L."/>
            <person name="Zhou Z."/>
            <person name="Guo Q."/>
            <person name="Fokkens L."/>
            <person name="Miskei M."/>
            <person name="Pocsi I."/>
            <person name="Zhang W."/>
            <person name="Chen M."/>
            <person name="Wang L."/>
            <person name="Sun Y."/>
            <person name="Donzelli B.G."/>
            <person name="Gibson D.M."/>
            <person name="Nelson D.R."/>
            <person name="Luo J.G."/>
            <person name="Rep M."/>
            <person name="Liu H."/>
            <person name="Yang S."/>
            <person name="Wang J."/>
            <person name="Krasnoff S.B."/>
            <person name="Xu Y."/>
            <person name="Molnar I."/>
            <person name="Lin M."/>
        </authorList>
    </citation>
    <scope>NUCLEOTIDE SEQUENCE [LARGE SCALE GENOMIC DNA]</scope>
    <source>
        <strain evidence="2 3">ARSEF 6962</strain>
    </source>
</reference>
<gene>
    <name evidence="2" type="ORF">DCS_06239</name>
</gene>
<feature type="compositionally biased region" description="Polar residues" evidence="1">
    <location>
        <begin position="189"/>
        <end position="202"/>
    </location>
</feature>
<feature type="region of interest" description="Disordered" evidence="1">
    <location>
        <begin position="291"/>
        <end position="332"/>
    </location>
</feature>
<feature type="region of interest" description="Disordered" evidence="1">
    <location>
        <begin position="24"/>
        <end position="49"/>
    </location>
</feature>
<dbReference type="Proteomes" id="UP000076580">
    <property type="component" value="Chromosome 03"/>
</dbReference>
<name>A0A151GB00_DRECN</name>
<proteinExistence type="predicted"/>
<accession>A0A151GB00</accession>
<feature type="region of interest" description="Disordered" evidence="1">
    <location>
        <begin position="605"/>
        <end position="873"/>
    </location>
</feature>
<evidence type="ECO:0000313" key="2">
    <source>
        <dbReference type="EMBL" id="KYK54282.1"/>
    </source>
</evidence>
<feature type="region of interest" description="Disordered" evidence="1">
    <location>
        <begin position="176"/>
        <end position="218"/>
    </location>
</feature>
<comment type="caution">
    <text evidence="2">The sequence shown here is derived from an EMBL/GenBank/DDBJ whole genome shotgun (WGS) entry which is preliminary data.</text>
</comment>
<dbReference type="RefSeq" id="XP_040653634.1">
    <property type="nucleotide sequence ID" value="XM_040803530.1"/>
</dbReference>
<dbReference type="GeneID" id="63718882"/>
<evidence type="ECO:0000313" key="3">
    <source>
        <dbReference type="Proteomes" id="UP000076580"/>
    </source>
</evidence>
<keyword evidence="3" id="KW-1185">Reference proteome</keyword>
<feature type="compositionally biased region" description="Polar residues" evidence="1">
    <location>
        <begin position="747"/>
        <end position="757"/>
    </location>
</feature>
<dbReference type="AlphaFoldDB" id="A0A151GB00"/>
<feature type="compositionally biased region" description="Basic residues" evidence="1">
    <location>
        <begin position="411"/>
        <end position="420"/>
    </location>
</feature>
<sequence>MKKIGFPFRYRMITRSMHQALREGQEAECELPASKRQRLDSSAPAQGDGQFSSWPISEAAMMCAILGAKVDLANAVLAGSPKGFAQEIDRLREIPTQCIPSKRRIDSHFRIEEDGIIGGYRLRSYDIIWPILMKSNRQEHPVIDIRAAAIAEISANLEGLCQDPRVPVARLGAPGLSEIGDVTEPEGSPSLTRPHSSPCDTKSPTKREPLPTSPIKARRLSETMVRLLPASSPQVASSPTKSASPPSTPLVEAATLPGLATTSPIRRLPVPSSSAPNTPALMPWPVKISTGHGRGDLSAPSSPFVSVPSSLGRPVEPTPPRRSPTTEASTPHLALSAQHGARPGPLTTPQQLPSAIDGIDGIDASPCDSFDFGHISSTFNSPAPVHSPLRISCRASGMNKASRRKSEPLVRRRWRSHAAPRKSTSPQKLSFSNKLFVDISPSAASSPLVPRPGQESAGVVKDSVAKKEGFHTPQTSSSPDVALGEMVTPAISWAKMTGRAPPASQKMARTTTTDKCFSVDMRRNLDIFGGAQTSIPTPQSSVDLLARMAADSCDGEARVVVTQADDRIFVRFKLPVEHASKFPVTPSLPYDDDSDSLGRDYMRDFIKRSRPRKSSTTETGSPMAAPGKRQPLGAKNPNTESPQKRAGTADVVGEAKRQKLPGPHDSDDKSTERERQTQARTQETGSNGAESEKPEAAATRRSSRLQHQQTSGPKPSISGPAKAGTGSRKNGRATGIKQGVRKGQDVVLQTRTNTRNNRGAAMYPTEVLARQALEEAGGDGSEEKSATAKGGKNVGWKEPLVSDHQPKAKRGRGASKEAKAKTTQGKTGMARPTRASAGAAKQHSGGVTAALGTSTNGTPGRGRVTRSSARQKK</sequence>